<proteinExistence type="predicted"/>
<dbReference type="EMBL" id="BJXX01000205">
    <property type="protein sequence ID" value="GEN36621.1"/>
    <property type="molecule type" value="Genomic_DNA"/>
</dbReference>
<comment type="caution">
    <text evidence="2">The sequence shown here is derived from an EMBL/GenBank/DDBJ whole genome shotgun (WGS) entry which is preliminary data.</text>
</comment>
<keyword evidence="3" id="KW-1185">Reference proteome</keyword>
<dbReference type="RefSeq" id="WP_146812254.1">
    <property type="nucleotide sequence ID" value="NZ_BJXX01000205.1"/>
</dbReference>
<dbReference type="AlphaFoldDB" id="A0A511VDW1"/>
<accession>A0A511VDW1</accession>
<organism evidence="2 3">
    <name type="scientific">Aneurinibacillus danicus</name>
    <dbReference type="NCBI Taxonomy" id="267746"/>
    <lineage>
        <taxon>Bacteria</taxon>
        <taxon>Bacillati</taxon>
        <taxon>Bacillota</taxon>
        <taxon>Bacilli</taxon>
        <taxon>Bacillales</taxon>
        <taxon>Paenibacillaceae</taxon>
        <taxon>Aneurinibacillus group</taxon>
        <taxon>Aneurinibacillus</taxon>
    </lineage>
</organism>
<evidence type="ECO:0000256" key="1">
    <source>
        <dbReference type="SAM" id="MobiDB-lite"/>
    </source>
</evidence>
<protein>
    <submittedName>
        <fullName evidence="2">Uncharacterized protein</fullName>
    </submittedName>
</protein>
<evidence type="ECO:0000313" key="3">
    <source>
        <dbReference type="Proteomes" id="UP000321157"/>
    </source>
</evidence>
<dbReference type="Proteomes" id="UP000321157">
    <property type="component" value="Unassembled WGS sequence"/>
</dbReference>
<reference evidence="2 3" key="1">
    <citation type="submission" date="2019-07" db="EMBL/GenBank/DDBJ databases">
        <title>Whole genome shotgun sequence of Aneurinibacillus danicus NBRC 102444.</title>
        <authorList>
            <person name="Hosoyama A."/>
            <person name="Uohara A."/>
            <person name="Ohji S."/>
            <person name="Ichikawa N."/>
        </authorList>
    </citation>
    <scope>NUCLEOTIDE SEQUENCE [LARGE SCALE GENOMIC DNA]</scope>
    <source>
        <strain evidence="2 3">NBRC 102444</strain>
    </source>
</reference>
<name>A0A511VDW1_9BACL</name>
<sequence length="97" mass="10912">MISCSGPLGKTNDSSDAPGTVAVSRKKAKKIAVEYYGLTQVSDIQLRHLKEQEIKLLTEKQKKFTPIYYVISGSKKGEKYLVFISSQNEDDHFISKQ</sequence>
<gene>
    <name evidence="2" type="ORF">ADA01nite_40810</name>
</gene>
<evidence type="ECO:0000313" key="2">
    <source>
        <dbReference type="EMBL" id="GEN36621.1"/>
    </source>
</evidence>
<feature type="region of interest" description="Disordered" evidence="1">
    <location>
        <begin position="1"/>
        <end position="20"/>
    </location>
</feature>